<gene>
    <name evidence="13" type="primary">ccne2</name>
</gene>
<dbReference type="Gene3D" id="1.10.472.10">
    <property type="entry name" value="Cyclin-like"/>
    <property type="match status" value="2"/>
</dbReference>
<evidence type="ECO:0000256" key="9">
    <source>
        <dbReference type="ARBA" id="ARBA00025821"/>
    </source>
</evidence>
<feature type="domain" description="Cyclin C-terminal" evidence="12">
    <location>
        <begin position="167"/>
        <end position="289"/>
    </location>
</feature>
<accession>A0A8C9ZC08</accession>
<dbReference type="InterPro" id="IPR039361">
    <property type="entry name" value="Cyclin"/>
</dbReference>
<dbReference type="InterPro" id="IPR048258">
    <property type="entry name" value="Cyclins_cyclin-box"/>
</dbReference>
<dbReference type="PANTHER" id="PTHR10177">
    <property type="entry name" value="CYCLINS"/>
    <property type="match status" value="1"/>
</dbReference>
<keyword evidence="6 10" id="KW-0195">Cyclin</keyword>
<feature type="domain" description="Cyclin-like" evidence="11">
    <location>
        <begin position="73"/>
        <end position="158"/>
    </location>
</feature>
<evidence type="ECO:0000313" key="13">
    <source>
        <dbReference type="Ensembl" id="ENSSLUP00000034582.1"/>
    </source>
</evidence>
<evidence type="ECO:0000256" key="6">
    <source>
        <dbReference type="ARBA" id="ARBA00023127"/>
    </source>
</evidence>
<dbReference type="InterPro" id="IPR036915">
    <property type="entry name" value="Cyclin-like_sf"/>
</dbReference>
<evidence type="ECO:0000256" key="1">
    <source>
        <dbReference type="ARBA" id="ARBA00003222"/>
    </source>
</evidence>
<evidence type="ECO:0000256" key="2">
    <source>
        <dbReference type="ARBA" id="ARBA00004123"/>
    </source>
</evidence>
<dbReference type="Proteomes" id="UP000694568">
    <property type="component" value="Unplaced"/>
</dbReference>
<dbReference type="PROSITE" id="PS00292">
    <property type="entry name" value="CYCLINS"/>
    <property type="match status" value="1"/>
</dbReference>
<dbReference type="Pfam" id="PF00134">
    <property type="entry name" value="Cyclin_N"/>
    <property type="match status" value="1"/>
</dbReference>
<dbReference type="InterPro" id="IPR013763">
    <property type="entry name" value="Cyclin-like_dom"/>
</dbReference>
<dbReference type="GO" id="GO:0005634">
    <property type="term" value="C:nucleus"/>
    <property type="evidence" value="ECO:0007669"/>
    <property type="project" value="UniProtKB-SubCell"/>
</dbReference>
<name>A0A8C9ZC08_SANLU</name>
<dbReference type="Pfam" id="PF02984">
    <property type="entry name" value="Cyclin_C"/>
    <property type="match status" value="1"/>
</dbReference>
<dbReference type="InterPro" id="IPR004367">
    <property type="entry name" value="Cyclin_C-dom"/>
</dbReference>
<keyword evidence="14" id="KW-1185">Reference proteome</keyword>
<sequence>PHKELEPADPSSFKQYRFKNLFIKASPIPCLSWASSDDVWIKMINKELKYVHDRSYLQRHPKLQPNMRAILLDWLFEVCEVYALHRQTAYLAQDFFDRFMLTQENVNKDYLQLIGITALFIASKIEEIYPPKILDFAYVTDGACDIWDIQRTELHILKALNWNLCPETPIAWLKLYAQVEAQKDGENFLVPQFSQETYIQITQLLDLCILDIHSLDYSYSVFAAAAFCHFSTFDVVHKVSGLTWDGVAPCVRWMSPFMDVLRSQPTPQLKIFSKVKADARHNIQTHVAYLDLLVRHTHTHTHTHTPPTHPLRLQLGLG</sequence>
<evidence type="ECO:0000256" key="8">
    <source>
        <dbReference type="ARBA" id="ARBA00023306"/>
    </source>
</evidence>
<keyword evidence="8" id="KW-0131">Cell cycle</keyword>
<dbReference type="SUPFAM" id="SSF47954">
    <property type="entry name" value="Cyclin-like"/>
    <property type="match status" value="2"/>
</dbReference>
<reference evidence="13" key="2">
    <citation type="submission" date="2025-09" db="UniProtKB">
        <authorList>
            <consortium name="Ensembl"/>
        </authorList>
    </citation>
    <scope>IDENTIFICATION</scope>
</reference>
<keyword evidence="7" id="KW-0539">Nucleus</keyword>
<evidence type="ECO:0000256" key="3">
    <source>
        <dbReference type="ARBA" id="ARBA00007143"/>
    </source>
</evidence>
<dbReference type="SMART" id="SM00385">
    <property type="entry name" value="CYCLIN"/>
    <property type="match status" value="1"/>
</dbReference>
<reference evidence="13" key="1">
    <citation type="submission" date="2025-08" db="UniProtKB">
        <authorList>
            <consortium name="Ensembl"/>
        </authorList>
    </citation>
    <scope>IDENTIFICATION</scope>
</reference>
<evidence type="ECO:0000256" key="7">
    <source>
        <dbReference type="ARBA" id="ARBA00023242"/>
    </source>
</evidence>
<evidence type="ECO:0000259" key="11">
    <source>
        <dbReference type="SMART" id="SM00385"/>
    </source>
</evidence>
<dbReference type="SMART" id="SM01332">
    <property type="entry name" value="Cyclin_C"/>
    <property type="match status" value="1"/>
</dbReference>
<evidence type="ECO:0000256" key="4">
    <source>
        <dbReference type="ARBA" id="ARBA00022553"/>
    </source>
</evidence>
<dbReference type="InterPro" id="IPR006671">
    <property type="entry name" value="Cyclin_N"/>
</dbReference>
<evidence type="ECO:0000313" key="14">
    <source>
        <dbReference type="Proteomes" id="UP000694568"/>
    </source>
</evidence>
<protein>
    <submittedName>
        <fullName evidence="13">Cyclin E2</fullName>
    </submittedName>
</protein>
<comment type="similarity">
    <text evidence="3">Belongs to the cyclin family. Cyclin E subfamily.</text>
</comment>
<dbReference type="GeneTree" id="ENSGT00940000156934"/>
<dbReference type="GO" id="GO:0051301">
    <property type="term" value="P:cell division"/>
    <property type="evidence" value="ECO:0007669"/>
    <property type="project" value="UniProtKB-KW"/>
</dbReference>
<comment type="subunit">
    <text evidence="9">Interacts with the CDK1 protein kinase to form a serine/threonine kinase holoenzyme complex also known as maturation promoting factor (MPF). The cyclin subunit imparts substrate specificity to the complex.</text>
</comment>
<dbReference type="FunFam" id="1.10.472.10:FF:000024">
    <property type="entry name" value="G1/S-specific cyclin-E1"/>
    <property type="match status" value="1"/>
</dbReference>
<dbReference type="AlphaFoldDB" id="A0A8C9ZC08"/>
<keyword evidence="4" id="KW-0597">Phosphoprotein</keyword>
<evidence type="ECO:0000256" key="10">
    <source>
        <dbReference type="RuleBase" id="RU000383"/>
    </source>
</evidence>
<evidence type="ECO:0000259" key="12">
    <source>
        <dbReference type="SMART" id="SM01332"/>
    </source>
</evidence>
<organism evidence="13 14">
    <name type="scientific">Sander lucioperca</name>
    <name type="common">Pike-perch</name>
    <name type="synonym">Perca lucioperca</name>
    <dbReference type="NCBI Taxonomy" id="283035"/>
    <lineage>
        <taxon>Eukaryota</taxon>
        <taxon>Metazoa</taxon>
        <taxon>Chordata</taxon>
        <taxon>Craniata</taxon>
        <taxon>Vertebrata</taxon>
        <taxon>Euteleostomi</taxon>
        <taxon>Actinopterygii</taxon>
        <taxon>Neopterygii</taxon>
        <taxon>Teleostei</taxon>
        <taxon>Neoteleostei</taxon>
        <taxon>Acanthomorphata</taxon>
        <taxon>Eupercaria</taxon>
        <taxon>Perciformes</taxon>
        <taxon>Percoidei</taxon>
        <taxon>Percidae</taxon>
        <taxon>Luciopercinae</taxon>
        <taxon>Sander</taxon>
    </lineage>
</organism>
<dbReference type="Ensembl" id="ENSSLUT00000035657.1">
    <property type="protein sequence ID" value="ENSSLUP00000034582.1"/>
    <property type="gene ID" value="ENSSLUG00000015339.1"/>
</dbReference>
<keyword evidence="5" id="KW-0132">Cell division</keyword>
<comment type="subcellular location">
    <subcellularLocation>
        <location evidence="2">Nucleus</location>
    </subcellularLocation>
</comment>
<comment type="function">
    <text evidence="1">Essential for the control of the cell cycle at the G2/M (mitosis) transition.</text>
</comment>
<evidence type="ECO:0000256" key="5">
    <source>
        <dbReference type="ARBA" id="ARBA00022618"/>
    </source>
</evidence>
<proteinExistence type="inferred from homology"/>